<proteinExistence type="predicted"/>
<feature type="chain" id="PRO_5042902764" evidence="2">
    <location>
        <begin position="19"/>
        <end position="335"/>
    </location>
</feature>
<evidence type="ECO:0000256" key="2">
    <source>
        <dbReference type="SAM" id="SignalP"/>
    </source>
</evidence>
<sequence>MILKRLIILGLQLYPVIAVAIEGRSTSATEQDGAPDDFAPSAFTDMMPRPDLYSIPCYACLMEECPEVRRYPANTTIWTKCNLAGTLAPAFRDNWVETVDGCYINDNDFSYYPHWSTRSLHPSALPICDEEKAHRLPNTTTPHTPKRQDPVPDPTPTYTPATTDPNHDKKCLICADPLCQVETTYQRNSSVSLECWTVSTMGPGDVISYPSYDERWVMTSEGCYLALSEVSIPCYADFQDLGACMPYCEPPPHYWAPVKDTSLARECAHGCGEATGWAREIYVADFECWEYGDMVGGMRRGIGGGGGVVWGVSDACGVVLGLFEREIDGFVEEGV</sequence>
<dbReference type="EMBL" id="WVTA01000008">
    <property type="protein sequence ID" value="KAK3207687.1"/>
    <property type="molecule type" value="Genomic_DNA"/>
</dbReference>
<organism evidence="3 4">
    <name type="scientific">Pseudopithomyces chartarum</name>
    <dbReference type="NCBI Taxonomy" id="1892770"/>
    <lineage>
        <taxon>Eukaryota</taxon>
        <taxon>Fungi</taxon>
        <taxon>Dikarya</taxon>
        <taxon>Ascomycota</taxon>
        <taxon>Pezizomycotina</taxon>
        <taxon>Dothideomycetes</taxon>
        <taxon>Pleosporomycetidae</taxon>
        <taxon>Pleosporales</taxon>
        <taxon>Massarineae</taxon>
        <taxon>Didymosphaeriaceae</taxon>
        <taxon>Pseudopithomyces</taxon>
    </lineage>
</organism>
<feature type="region of interest" description="Disordered" evidence="1">
    <location>
        <begin position="135"/>
        <end position="162"/>
    </location>
</feature>
<feature type="signal peptide" evidence="2">
    <location>
        <begin position="1"/>
        <end position="18"/>
    </location>
</feature>
<name>A0AAN6LX11_9PLEO</name>
<comment type="caution">
    <text evidence="3">The sequence shown here is derived from an EMBL/GenBank/DDBJ whole genome shotgun (WGS) entry which is preliminary data.</text>
</comment>
<keyword evidence="4" id="KW-1185">Reference proteome</keyword>
<keyword evidence="2" id="KW-0732">Signal</keyword>
<protein>
    <submittedName>
        <fullName evidence="3">Uncharacterized protein</fullName>
    </submittedName>
</protein>
<evidence type="ECO:0000256" key="1">
    <source>
        <dbReference type="SAM" id="MobiDB-lite"/>
    </source>
</evidence>
<evidence type="ECO:0000313" key="3">
    <source>
        <dbReference type="EMBL" id="KAK3207687.1"/>
    </source>
</evidence>
<evidence type="ECO:0000313" key="4">
    <source>
        <dbReference type="Proteomes" id="UP001280581"/>
    </source>
</evidence>
<gene>
    <name evidence="3" type="ORF">GRF29_96g59729</name>
</gene>
<dbReference type="Proteomes" id="UP001280581">
    <property type="component" value="Unassembled WGS sequence"/>
</dbReference>
<dbReference type="AlphaFoldDB" id="A0AAN6LX11"/>
<accession>A0AAN6LX11</accession>
<reference evidence="3 4" key="1">
    <citation type="submission" date="2021-02" db="EMBL/GenBank/DDBJ databases">
        <title>Genome assembly of Pseudopithomyces chartarum.</title>
        <authorList>
            <person name="Jauregui R."/>
            <person name="Singh J."/>
            <person name="Voisey C."/>
        </authorList>
    </citation>
    <scope>NUCLEOTIDE SEQUENCE [LARGE SCALE GENOMIC DNA]</scope>
    <source>
        <strain evidence="3 4">AGR01</strain>
    </source>
</reference>